<keyword evidence="12" id="KW-1185">Reference proteome</keyword>
<feature type="transmembrane region" description="Helical" evidence="10">
    <location>
        <begin position="31"/>
        <end position="50"/>
    </location>
</feature>
<comment type="caution">
    <text evidence="11">The sequence shown here is derived from an EMBL/GenBank/DDBJ whole genome shotgun (WGS) entry which is preliminary data.</text>
</comment>
<dbReference type="PANTHER" id="PTHR28259">
    <property type="entry name" value="FLUORIDE EXPORT PROTEIN 1-RELATED"/>
    <property type="match status" value="1"/>
</dbReference>
<feature type="transmembrane region" description="Helical" evidence="10">
    <location>
        <begin position="93"/>
        <end position="113"/>
    </location>
</feature>
<dbReference type="RefSeq" id="WP_186858764.1">
    <property type="nucleotide sequence ID" value="NZ_JACOON010000007.1"/>
</dbReference>
<name>A0ABR7EIW5_9FIRM</name>
<dbReference type="InterPro" id="IPR003691">
    <property type="entry name" value="FluC"/>
</dbReference>
<feature type="binding site" evidence="10">
    <location>
        <position position="75"/>
    </location>
    <ligand>
        <name>Na(+)</name>
        <dbReference type="ChEBI" id="CHEBI:29101"/>
        <note>structural</note>
    </ligand>
</feature>
<comment type="similarity">
    <text evidence="7 10">Belongs to the fluoride channel Fluc/FEX (TC 1.A.43) family.</text>
</comment>
<evidence type="ECO:0000256" key="7">
    <source>
        <dbReference type="ARBA" id="ARBA00035120"/>
    </source>
</evidence>
<dbReference type="NCBIfam" id="TIGR00494">
    <property type="entry name" value="crcB"/>
    <property type="match status" value="1"/>
</dbReference>
<keyword evidence="2 10" id="KW-1003">Cell membrane</keyword>
<keyword evidence="10" id="KW-0813">Transport</keyword>
<keyword evidence="6 10" id="KW-0407">Ion channel</keyword>
<evidence type="ECO:0000256" key="6">
    <source>
        <dbReference type="ARBA" id="ARBA00023303"/>
    </source>
</evidence>
<evidence type="ECO:0000256" key="1">
    <source>
        <dbReference type="ARBA" id="ARBA00004651"/>
    </source>
</evidence>
<comment type="function">
    <text evidence="9 10">Fluoride-specific ion channel. Important for reducing fluoride concentration in the cell, thus reducing its toxicity.</text>
</comment>
<evidence type="ECO:0000256" key="9">
    <source>
        <dbReference type="ARBA" id="ARBA00049940"/>
    </source>
</evidence>
<keyword evidence="10" id="KW-0479">Metal-binding</keyword>
<evidence type="ECO:0000256" key="5">
    <source>
        <dbReference type="ARBA" id="ARBA00023136"/>
    </source>
</evidence>
<keyword evidence="5 10" id="KW-0472">Membrane</keyword>
<evidence type="ECO:0000256" key="8">
    <source>
        <dbReference type="ARBA" id="ARBA00035585"/>
    </source>
</evidence>
<organism evidence="11 12">
    <name type="scientific">Christensenella tenuis</name>
    <dbReference type="NCBI Taxonomy" id="2763033"/>
    <lineage>
        <taxon>Bacteria</taxon>
        <taxon>Bacillati</taxon>
        <taxon>Bacillota</taxon>
        <taxon>Clostridia</taxon>
        <taxon>Christensenellales</taxon>
        <taxon>Christensenellaceae</taxon>
        <taxon>Christensenella</taxon>
    </lineage>
</organism>
<keyword evidence="10" id="KW-0406">Ion transport</keyword>
<evidence type="ECO:0000313" key="11">
    <source>
        <dbReference type="EMBL" id="MBC5649326.1"/>
    </source>
</evidence>
<protein>
    <recommendedName>
        <fullName evidence="10">Fluoride-specific ion channel FluC</fullName>
    </recommendedName>
</protein>
<evidence type="ECO:0000256" key="3">
    <source>
        <dbReference type="ARBA" id="ARBA00022692"/>
    </source>
</evidence>
<evidence type="ECO:0000256" key="2">
    <source>
        <dbReference type="ARBA" id="ARBA00022475"/>
    </source>
</evidence>
<gene>
    <name evidence="10 11" type="primary">crcB</name>
    <name evidence="10" type="synonym">fluC</name>
    <name evidence="11" type="ORF">H8S18_13345</name>
</gene>
<dbReference type="Proteomes" id="UP000606889">
    <property type="component" value="Unassembled WGS sequence"/>
</dbReference>
<accession>A0ABR7EIW5</accession>
<dbReference type="Pfam" id="PF02537">
    <property type="entry name" value="CRCB"/>
    <property type="match status" value="1"/>
</dbReference>
<reference evidence="11 12" key="1">
    <citation type="submission" date="2020-08" db="EMBL/GenBank/DDBJ databases">
        <title>Genome public.</title>
        <authorList>
            <person name="Liu C."/>
            <person name="Sun Q."/>
        </authorList>
    </citation>
    <scope>NUCLEOTIDE SEQUENCE [LARGE SCALE GENOMIC DNA]</scope>
    <source>
        <strain evidence="11 12">NSJ-35</strain>
    </source>
</reference>
<proteinExistence type="inferred from homology"/>
<feature type="transmembrane region" description="Helical" evidence="10">
    <location>
        <begin position="62"/>
        <end position="81"/>
    </location>
</feature>
<evidence type="ECO:0000256" key="4">
    <source>
        <dbReference type="ARBA" id="ARBA00022989"/>
    </source>
</evidence>
<evidence type="ECO:0000256" key="10">
    <source>
        <dbReference type="HAMAP-Rule" id="MF_00454"/>
    </source>
</evidence>
<dbReference type="EMBL" id="JACOON010000007">
    <property type="protein sequence ID" value="MBC5649326.1"/>
    <property type="molecule type" value="Genomic_DNA"/>
</dbReference>
<feature type="binding site" evidence="10">
    <location>
        <position position="72"/>
    </location>
    <ligand>
        <name>Na(+)</name>
        <dbReference type="ChEBI" id="CHEBI:29101"/>
        <note>structural</note>
    </ligand>
</feature>
<comment type="catalytic activity">
    <reaction evidence="8">
        <text>fluoride(in) = fluoride(out)</text>
        <dbReference type="Rhea" id="RHEA:76159"/>
        <dbReference type="ChEBI" id="CHEBI:17051"/>
    </reaction>
    <physiologicalReaction direction="left-to-right" evidence="8">
        <dbReference type="Rhea" id="RHEA:76160"/>
    </physiologicalReaction>
</comment>
<sequence>MTILLIGAGGFAGAVCRYGMGLLTKSFSDSFPWGTLLVNFIGSFCIGMVFQITLKWNVDERIAGMVMLGILGGFTTFSTFSLETLRLLEGGNILFALLNILLSVTACVFAAWLGKLVIRAI</sequence>
<keyword evidence="3 10" id="KW-0812">Transmembrane</keyword>
<keyword evidence="4 10" id="KW-1133">Transmembrane helix</keyword>
<evidence type="ECO:0000313" key="12">
    <source>
        <dbReference type="Proteomes" id="UP000606889"/>
    </source>
</evidence>
<dbReference type="HAMAP" id="MF_00454">
    <property type="entry name" value="FluC"/>
    <property type="match status" value="1"/>
</dbReference>
<comment type="subcellular location">
    <subcellularLocation>
        <location evidence="1 10">Cell membrane</location>
        <topology evidence="1 10">Multi-pass membrane protein</topology>
    </subcellularLocation>
</comment>
<comment type="activity regulation">
    <text evidence="10">Na(+) is not transported, but it plays an essential structural role and its presence is essential for fluoride channel function.</text>
</comment>
<keyword evidence="10" id="KW-0915">Sodium</keyword>
<dbReference type="PANTHER" id="PTHR28259:SF1">
    <property type="entry name" value="FLUORIDE EXPORT PROTEIN 1-RELATED"/>
    <property type="match status" value="1"/>
</dbReference>